<gene>
    <name evidence="2" type="ORF">S03H2_07010</name>
</gene>
<sequence>MAVKHSTTAHPDDVVASADWNANHTIDINTILTQHININADLPFNNHKATGVKDPTLNQDAATKKYVDDSIVPGLNPPIGSVLPWLKSYTNTPALPDGWVECNGQVLDDAESVYDTQTIPDLNGGNRFLRGNATSGATGGESTHTLLTAEMPAHTHQIEQSTQAGTGRARAAGAADTANVNTTSTGGDGAHENKPPYYNVVWIMRIK</sequence>
<comment type="caution">
    <text evidence="2">The sequence shown here is derived from an EMBL/GenBank/DDBJ whole genome shotgun (WGS) entry which is preliminary data.</text>
</comment>
<organism evidence="2">
    <name type="scientific">marine sediment metagenome</name>
    <dbReference type="NCBI Taxonomy" id="412755"/>
    <lineage>
        <taxon>unclassified sequences</taxon>
        <taxon>metagenomes</taxon>
        <taxon>ecological metagenomes</taxon>
    </lineage>
</organism>
<evidence type="ECO:0000256" key="1">
    <source>
        <dbReference type="SAM" id="MobiDB-lite"/>
    </source>
</evidence>
<dbReference type="EMBL" id="BARU01003168">
    <property type="protein sequence ID" value="GAH21095.1"/>
    <property type="molecule type" value="Genomic_DNA"/>
</dbReference>
<reference evidence="2" key="1">
    <citation type="journal article" date="2014" name="Front. Microbiol.">
        <title>High frequency of phylogenetically diverse reductive dehalogenase-homologous genes in deep subseafloor sedimentary metagenomes.</title>
        <authorList>
            <person name="Kawai M."/>
            <person name="Futagami T."/>
            <person name="Toyoda A."/>
            <person name="Takaki Y."/>
            <person name="Nishi S."/>
            <person name="Hori S."/>
            <person name="Arai W."/>
            <person name="Tsubouchi T."/>
            <person name="Morono Y."/>
            <person name="Uchiyama I."/>
            <person name="Ito T."/>
            <person name="Fujiyama A."/>
            <person name="Inagaki F."/>
            <person name="Takami H."/>
        </authorList>
    </citation>
    <scope>NUCLEOTIDE SEQUENCE</scope>
    <source>
        <strain evidence="2">Expedition CK06-06</strain>
    </source>
</reference>
<protein>
    <recommendedName>
        <fullName evidence="3">Phage tail collar domain-containing protein</fullName>
    </recommendedName>
</protein>
<evidence type="ECO:0008006" key="3">
    <source>
        <dbReference type="Google" id="ProtNLM"/>
    </source>
</evidence>
<dbReference type="CDD" id="cd22641">
    <property type="entry name" value="C24-like"/>
    <property type="match status" value="1"/>
</dbReference>
<feature type="compositionally biased region" description="Low complexity" evidence="1">
    <location>
        <begin position="164"/>
        <end position="178"/>
    </location>
</feature>
<name>X1EL85_9ZZZZ</name>
<dbReference type="Gene3D" id="3.90.1340.10">
    <property type="entry name" value="Phage tail collar domain"/>
    <property type="match status" value="1"/>
</dbReference>
<proteinExistence type="predicted"/>
<accession>X1EL85</accession>
<feature type="region of interest" description="Disordered" evidence="1">
    <location>
        <begin position="157"/>
        <end position="192"/>
    </location>
</feature>
<evidence type="ECO:0000313" key="2">
    <source>
        <dbReference type="EMBL" id="GAH21095.1"/>
    </source>
</evidence>
<dbReference type="SUPFAM" id="SSF88874">
    <property type="entry name" value="Receptor-binding domain of short tail fibre protein gp12"/>
    <property type="match status" value="1"/>
</dbReference>
<dbReference type="InterPro" id="IPR037053">
    <property type="entry name" value="Phage_tail_collar_dom_sf"/>
</dbReference>
<dbReference type="AlphaFoldDB" id="X1EL85"/>